<sequence length="68" mass="7849">MILEQGTGVVAKIQELRSEHRALDKELQNMANDPTFDDLQMRRLKKRKLFLKDSITLLEGRLVPDITA</sequence>
<evidence type="ECO:0008006" key="2">
    <source>
        <dbReference type="Google" id="ProtNLM"/>
    </source>
</evidence>
<organism evidence="1">
    <name type="scientific">hydrothermal vent metagenome</name>
    <dbReference type="NCBI Taxonomy" id="652676"/>
    <lineage>
        <taxon>unclassified sequences</taxon>
        <taxon>metagenomes</taxon>
        <taxon>ecological metagenomes</taxon>
    </lineage>
</organism>
<dbReference type="InterPro" id="IPR038444">
    <property type="entry name" value="DUF465_sf"/>
</dbReference>
<reference evidence="1" key="1">
    <citation type="submission" date="2015-10" db="EMBL/GenBank/DDBJ databases">
        <authorList>
            <person name="Gilbert D.G."/>
        </authorList>
    </citation>
    <scope>NUCLEOTIDE SEQUENCE</scope>
</reference>
<dbReference type="EMBL" id="CZRL01000097">
    <property type="protein sequence ID" value="CUS53302.1"/>
    <property type="molecule type" value="Genomic_DNA"/>
</dbReference>
<gene>
    <name evidence="1" type="ORF">MGWOODY_XGa1367</name>
</gene>
<evidence type="ECO:0000313" key="1">
    <source>
        <dbReference type="EMBL" id="CUS53302.1"/>
    </source>
</evidence>
<protein>
    <recommendedName>
        <fullName evidence="2">DUF465 domain-containing protein</fullName>
    </recommendedName>
</protein>
<dbReference type="InterPro" id="IPR007420">
    <property type="entry name" value="DUF465"/>
</dbReference>
<dbReference type="Gene3D" id="6.10.280.50">
    <property type="match status" value="1"/>
</dbReference>
<accession>A0A170PRN3</accession>
<dbReference type="AlphaFoldDB" id="A0A170PRN3"/>
<name>A0A170PRN3_9ZZZZ</name>
<proteinExistence type="predicted"/>
<dbReference type="Pfam" id="PF04325">
    <property type="entry name" value="DUF465"/>
    <property type="match status" value="1"/>
</dbReference>